<name>A0A0W1B459_9BACL</name>
<feature type="transmembrane region" description="Helical" evidence="1">
    <location>
        <begin position="314"/>
        <end position="336"/>
    </location>
</feature>
<gene>
    <name evidence="2" type="ORF">UQ64_06005</name>
</gene>
<evidence type="ECO:0000313" key="3">
    <source>
        <dbReference type="Proteomes" id="UP000054709"/>
    </source>
</evidence>
<dbReference type="AlphaFoldDB" id="A0A0W1B459"/>
<accession>A0A0W1B459</accession>
<dbReference type="EMBL" id="LCZJ02000014">
    <property type="protein sequence ID" value="KTD88339.1"/>
    <property type="molecule type" value="Genomic_DNA"/>
</dbReference>
<feature type="transmembrane region" description="Helical" evidence="1">
    <location>
        <begin position="390"/>
        <end position="413"/>
    </location>
</feature>
<organism evidence="2 3">
    <name type="scientific">Paenibacillus etheri</name>
    <dbReference type="NCBI Taxonomy" id="1306852"/>
    <lineage>
        <taxon>Bacteria</taxon>
        <taxon>Bacillati</taxon>
        <taxon>Bacillota</taxon>
        <taxon>Bacilli</taxon>
        <taxon>Bacillales</taxon>
        <taxon>Paenibacillaceae</taxon>
        <taxon>Paenibacillus</taxon>
    </lineage>
</organism>
<dbReference type="OrthoDB" id="5022643at2"/>
<keyword evidence="3" id="KW-1185">Reference proteome</keyword>
<keyword evidence="1" id="KW-0472">Membrane</keyword>
<dbReference type="Proteomes" id="UP000054709">
    <property type="component" value="Unassembled WGS sequence"/>
</dbReference>
<feature type="transmembrane region" description="Helical" evidence="1">
    <location>
        <begin position="21"/>
        <end position="40"/>
    </location>
</feature>
<evidence type="ECO:0000313" key="2">
    <source>
        <dbReference type="EMBL" id="KTD88339.1"/>
    </source>
</evidence>
<reference evidence="2 3" key="1">
    <citation type="journal article" date="2015" name="Int. Biodeterior. Biodegradation">
        <title>Physiological and genetic screening methods for the isolation of methyl tert-butyl ether-degrading bacteria for bioremediation purposes.</title>
        <authorList>
            <person name="Guisado I.M."/>
            <person name="Purswani J."/>
            <person name="Gonzalez Lopez J."/>
            <person name="Pozo C."/>
        </authorList>
    </citation>
    <scope>NUCLEOTIDE SEQUENCE [LARGE SCALE GENOMIC DNA]</scope>
    <source>
        <strain evidence="2 3">SH7</strain>
    </source>
</reference>
<keyword evidence="1" id="KW-1133">Transmembrane helix</keyword>
<comment type="caution">
    <text evidence="2">The sequence shown here is derived from an EMBL/GenBank/DDBJ whole genome shotgun (WGS) entry which is preliminary data.</text>
</comment>
<keyword evidence="1" id="KW-0812">Transmembrane</keyword>
<proteinExistence type="predicted"/>
<protein>
    <recommendedName>
        <fullName evidence="4">ABC3 transporter permease protein domain-containing protein</fullName>
    </recommendedName>
</protein>
<dbReference type="RefSeq" id="WP_060621992.1">
    <property type="nucleotide sequence ID" value="NZ_LCZJ02000014.1"/>
</dbReference>
<feature type="transmembrane region" description="Helical" evidence="1">
    <location>
        <begin position="360"/>
        <end position="384"/>
    </location>
</feature>
<sequence length="428" mass="49949">MRMILSEVIESLFRKKILSTLLVVQIFIFYCVISILFLQLSSIGEASEQVNSISDMKDYQLSDNLINDDDMKKYTKRPEFISNVKKFYSNLNELFDGQYIYLFDQPIAILPEKVEWEKKFTYGYEEGRESKTFTLFDKGPYYTSKAVQMNYHAFEKYAFELEDGIPFTMKSFSNTDNKSIPVLLGSEYKLKYKIGEIIKANYLMKDFDLIVKGFLRKNTMVFNSQLPELFLDRYIVMPAQIFQAPESFEDLSFQKKHYLQIVNGHIFSSDDEYTIVNKLEKVKYLSNFHETGILGVQKLPLNFFVTTIQISTKWLLVIATAIFFVCIISISILFLAKMNNQLRNMMVHLISGATLNQLRLYYLTELISVVLFPGILVVLAYSFFIGVSLLSFIFFLAVTMLVIILFSALPIIFRFRRIDVSKYLKRME</sequence>
<evidence type="ECO:0000256" key="1">
    <source>
        <dbReference type="SAM" id="Phobius"/>
    </source>
</evidence>
<evidence type="ECO:0008006" key="4">
    <source>
        <dbReference type="Google" id="ProtNLM"/>
    </source>
</evidence>